<evidence type="ECO:0000259" key="2">
    <source>
        <dbReference type="Pfam" id="PF13020"/>
    </source>
</evidence>
<proteinExistence type="predicted"/>
<reference evidence="5" key="1">
    <citation type="journal article" date="2016" name="Nat. Commun.">
        <title>The Gonium pectorale genome demonstrates co-option of cell cycle regulation during the evolution of multicellularity.</title>
        <authorList>
            <person name="Hanschen E.R."/>
            <person name="Marriage T.N."/>
            <person name="Ferris P.J."/>
            <person name="Hamaji T."/>
            <person name="Toyoda A."/>
            <person name="Fujiyama A."/>
            <person name="Neme R."/>
            <person name="Noguchi H."/>
            <person name="Minakuchi Y."/>
            <person name="Suzuki M."/>
            <person name="Kawai-Toyooka H."/>
            <person name="Smith D.R."/>
            <person name="Sparks H."/>
            <person name="Anderson J."/>
            <person name="Bakaric R."/>
            <person name="Luria V."/>
            <person name="Karger A."/>
            <person name="Kirschner M.W."/>
            <person name="Durand P.M."/>
            <person name="Michod R.E."/>
            <person name="Nozaki H."/>
            <person name="Olson B.J."/>
        </authorList>
    </citation>
    <scope>NUCLEOTIDE SEQUENCE [LARGE SCALE GENOMIC DNA]</scope>
    <source>
        <strain evidence="5">NIES-2863</strain>
    </source>
</reference>
<feature type="region of interest" description="Disordered" evidence="1">
    <location>
        <begin position="2613"/>
        <end position="2652"/>
    </location>
</feature>
<dbReference type="InterPro" id="IPR052957">
    <property type="entry name" value="Auxin_embryo_med"/>
</dbReference>
<feature type="region of interest" description="Disordered" evidence="1">
    <location>
        <begin position="1762"/>
        <end position="1802"/>
    </location>
</feature>
<protein>
    <submittedName>
        <fullName evidence="4">Uncharacterized protein</fullName>
    </submittedName>
</protein>
<evidence type="ECO:0000256" key="1">
    <source>
        <dbReference type="SAM" id="MobiDB-lite"/>
    </source>
</evidence>
<dbReference type="InterPro" id="IPR058210">
    <property type="entry name" value="SACS/Nov_dom"/>
</dbReference>
<dbReference type="OrthoDB" id="551035at2759"/>
<feature type="compositionally biased region" description="Basic and acidic residues" evidence="1">
    <location>
        <begin position="2291"/>
        <end position="2309"/>
    </location>
</feature>
<evidence type="ECO:0000313" key="4">
    <source>
        <dbReference type="EMBL" id="KXZ53927.1"/>
    </source>
</evidence>
<dbReference type="EMBL" id="LSYV01000007">
    <property type="protein sequence ID" value="KXZ53927.1"/>
    <property type="molecule type" value="Genomic_DNA"/>
</dbReference>
<organism evidence="4 5">
    <name type="scientific">Gonium pectorale</name>
    <name type="common">Green alga</name>
    <dbReference type="NCBI Taxonomy" id="33097"/>
    <lineage>
        <taxon>Eukaryota</taxon>
        <taxon>Viridiplantae</taxon>
        <taxon>Chlorophyta</taxon>
        <taxon>core chlorophytes</taxon>
        <taxon>Chlorophyceae</taxon>
        <taxon>CS clade</taxon>
        <taxon>Chlamydomonadales</taxon>
        <taxon>Volvocaceae</taxon>
        <taxon>Gonium</taxon>
    </lineage>
</organism>
<comment type="caution">
    <text evidence="4">The sequence shown here is derived from an EMBL/GenBank/DDBJ whole genome shotgun (WGS) entry which is preliminary data.</text>
</comment>
<gene>
    <name evidence="4" type="ORF">GPECTOR_6g845</name>
</gene>
<feature type="compositionally biased region" description="Low complexity" evidence="1">
    <location>
        <begin position="2918"/>
        <end position="2927"/>
    </location>
</feature>
<sequence length="3326" mass="345106">MATIEAALREARCELHAEGTHASFAAAVERARAKLAAAGGAAASVSHGAFMAMAVRGHSGYGNAFLSRDRRVREHIDAFLAVNRGFASIHDLEAFIVEAEEAFQCRVQSRAVSAAEEDSDADAPALAPAITCYDDLLLGPLVRHPSVLRAGLAHEGMVRMPEPKVTRADMVLIILELTREGPLSGVDQAALEARIELKYQKPCRDLGLTAGLTTTLVQNLKQLTRNAPARAAVEARVREEAERARDELLPPVLRRTREAMEAEVEALCRVCQERTVKLQNVLGGLAQLQALSGEARELERRMGGWLDADEPPGDELAAAWVRFTGEKLSKPVQRALMSRTDRERDAAAARLLPRAMASLQSLAVLFTEMRGLLHKLSTAAAEAEAEAEATAKAAPSTRVAADEEKGSGSNEGSEAEEGSEKAAGAEQEAKEAEADGGRGSANAGGAARGGVKTRPAVSLRRLREAATALSHGLSFSALAALERELPRALGACSFAELGRGSSLLQAMADDAELAAELTGGRPGGLGAAAVAGGGGGGPELEEVVALAAMILATRGRPGAAAEAEGADAVVAAVDAALRRHYRVPNVEALGHGPLGRLVDEARGWVAESAAAAAGGGAGGIAAATAAAVLPESGLAPPPLTAVGGGTLMASQLAATDAAGAAAKCLDAAPMLTELGSWAMWEEAFESQLGPLRQYLARTPRSGASWRAVEAPGGRLFKVPAGLGVEGSTEVFRARLDAMDAPGMAAALLALVADAGGVEPAPLRYLEGLVEARWTAWVDAAEATGPVGRPLPHASGSVDPSPLLPLLRCCLDCLAAIPLRALRAALAHSVLLPPLESARILGRGWREALLAAAVSQQHRSVLHELGCDLGCEEWCRDWADTRTSPLLLSLMATASAPVTAMAGEIVQGAEPAGPLIAEERKRRREAAALVVERIRHTYGVDKLFTDPDALDTIRCNTERVGNAVMQLSAQLYSKDLHFVMELLQNAEDNSYDPDVVPCLEFVLTPASLVVLNNERGFMERDIRALSDVNKSTKKKKKGYIGKKGIGFKSVFQVSDAPEVHSNGFHVSFDSVAHGNLGMVLPSVVPPYSGAELPSQLGLVPATTCIRLPLRGGLRGGGGSGGAAAAVANLRKPLSEVDPRLLLFLKKLKRVAVTDATGMEGEGEGEGAALLAGAAGGSPPPPTAVTVAAGSGLSVQVLKESLGGGQVSLRFGPAGRLREQRWLIVSDSFAPTVDRGDLSIAELGETEVSLAFDLEAARASAEAAAAASLGLDGDAEPMSAAGGRPSRPARQEVFAYLPTRDYGLRFVVNADFIVTTSRESLDSSSPYNQMLVARIPQLFARSLVALEALDSDPGWADRPMPPFGWLNYWLDCLPLPDEAQDIFSPLSRRIAEAARAAVLLPTACGRRVSPARQQLRVCHDPRVSELLALPEMQLALRDADLYFLHEGVAPLHASPPLRALLGVQDFTARDMVSLLGALLVPTDGEGRPRERLKLPVLARLLVVVFCMLGVEGAEGPDATAAQGGAAAAGAGSAGGSAAGWQVAPAARWADPSSTWQQGWQQGGGAARRAQRSAASEAAWSTLRSLPLLQLAGRTERVAPNEAREPVFFIPGSGEAGSGTGQAPATSRARRPAGRSPTHGSVATSAGGGASLAALLQSVGLPRNLEPLLSPLRDTAGAGAGTGLQFLSPDLLAAVPAEGGQRGVLLAGLAQLGVRQLAAADVFESAILPLMRSEAAASGTLPDATLVACLAFPLAAGLLGGPDAPGDGGSGATRGSASGDWLNQGGGRYLTDERGHPSSRLSGQLGSQAWARQELDLLGDPMYDTPLGQLRRCAVLITDKGRIRCGPAGATLLQPPEEPLPESADVYLPPALCPRGFDLRRAFPEWAARHALVLSDAYHKSEAASKKAWLWLLGELGATPFLRLQERSVFVWPSGHVPPPEALSPTPGYYAASWGGYGAAGEAQPAGPIVGGRRQPTAEAMELLQSPWAGMADPHAAGSGAAVSWPWGRVAPLPHCAPGSVYRMEDVCCRALGPLLDTILPPPADSDADGDADSKADVFIRCSLSPPRLPAAKAKQLLLLAETLQELWEECGYSRAARLVAPVSPVYNYEALDELRAAAAGYPMLYWGATLPLGQRSLAYEAPPSSFILQLRTRRWLPCALGYAASAAEVLPRLPKLLELFGGDLPLPFIAPSASLPPDSPLLAAMGIPQQPSADLVLSILRRLSDTAAAAAAEAAHPAVDIDVFNVADGSSDEDSQGSDGVVAAADGVVDGRDDSAADAADGADDAAEPPAEEVPKPAEKAEPEARGERGAGLRGKATRPVRSPPRGKGGGGGGDGPLRFSTERLASVYRFLESAAQQHQGPAVLVAVCRAFAEEPLIWVPDPVAGEAAGSISRLRPGRFYRASEVVLSDPTGVLEQLAAQRAAEEAKENGRLEGKGDPSSVAVRLRVLDVHYPPKTLSFFEDLCVVEQGPVGPYGRPAPHVLRRERPLVARQPADADYLAALGAVLRRAERPTREAAAQVGAILATWAKDAPTSVAAAATSPAASTAAASAAAATAALRSELSGLRFLPTLAGVWCSPEEGALWNDLPDLARLFGSSPGVHVVDLELLSSGASGGGASTSASQQGASQLATVAGSGNGSGDRNRDGKGPAAAGSDPRLAALLSGLGVQRLSEFVHEEVTHRGLQPGAAAERLLRVALPFAQRFLASQRPRQYAALRGAVAARLEQLRVFEVEPGSLRVIRTLYLPGRPPMAATPEARPAVLRLQQLQQEEQPERRAAPEAGAAECAPAPVSLLVGDPRNVIKICDEITRLFTADSAVDPELSSFLLCLLLSHEQDTNPDRDERLEAAERYACERGCGALPEGEATWQMRCGELQPAAAGTDLPPAPAAAAAGPLPPDPDLALVESGAWRTPVAERRARAQQQQEQQEQPESVPSKTPAPGPADAPALKQAADLATAQSHPARASDAPGEGPALASDQEAPDQEDASAAPTAGEVQEERGAAGSEAPPIRSTPRPDYWRDVERWSYAPPTGTARMGPRVPGVGALIQGIVGGGGDGGFRAAAGGLSWTGAGAGPCAAPESTWQDWLEIPDVAAGDEGLGPELLAHLAQELSGAVAAAVAGSGQSATPPAPVGMAAAAAVAGGTVAPLAAADADAGASGDTASASAGAAAPDAAAVAEAGAAAGLGSGVALGVSNPSVARWGEALVFSLLRRDPSLAEQGWSVDWVSSRPESHNAPYDILLTRGSTAGGEATAERVYIEVKSSVRSEKDSFEISAQELALAQQAGRNYVIFRVLGAGSLESSRVLVLADPWAMCLRRQLQLCVLTPEGA</sequence>
<name>A0A150GVL1_GONPE</name>
<dbReference type="PANTHER" id="PTHR32387:SF0">
    <property type="entry name" value="PROTEIN NO VEIN"/>
    <property type="match status" value="1"/>
</dbReference>
<feature type="domain" description="Sacsin/Nov" evidence="3">
    <location>
        <begin position="1002"/>
        <end position="1068"/>
    </location>
</feature>
<feature type="region of interest" description="Disordered" evidence="1">
    <location>
        <begin position="1539"/>
        <end position="1570"/>
    </location>
</feature>
<dbReference type="InterPro" id="IPR036890">
    <property type="entry name" value="HATPase_C_sf"/>
</dbReference>
<evidence type="ECO:0000259" key="3">
    <source>
        <dbReference type="Pfam" id="PF25794"/>
    </source>
</evidence>
<dbReference type="Gene3D" id="3.30.565.10">
    <property type="entry name" value="Histidine kinase-like ATPase, C-terminal domain"/>
    <property type="match status" value="1"/>
</dbReference>
<feature type="region of interest" description="Disordered" evidence="1">
    <location>
        <begin position="387"/>
        <end position="454"/>
    </location>
</feature>
<feature type="compositionally biased region" description="Gly residues" evidence="1">
    <location>
        <begin position="2325"/>
        <end position="2334"/>
    </location>
</feature>
<keyword evidence="5" id="KW-1185">Reference proteome</keyword>
<accession>A0A150GVL1</accession>
<feature type="region of interest" description="Disordered" evidence="1">
    <location>
        <begin position="1605"/>
        <end position="1643"/>
    </location>
</feature>
<feature type="compositionally biased region" description="Low complexity" evidence="1">
    <location>
        <begin position="2876"/>
        <end position="2891"/>
    </location>
</feature>
<feature type="domain" description="Protein NO VEIN C-terminal" evidence="2">
    <location>
        <begin position="3215"/>
        <end position="3295"/>
    </location>
</feature>
<dbReference type="Proteomes" id="UP000075714">
    <property type="component" value="Unassembled WGS sequence"/>
</dbReference>
<dbReference type="Pfam" id="PF25794">
    <property type="entry name" value="SACS"/>
    <property type="match status" value="1"/>
</dbReference>
<feature type="region of interest" description="Disordered" evidence="1">
    <location>
        <begin position="2270"/>
        <end position="2337"/>
    </location>
</feature>
<feature type="region of interest" description="Disordered" evidence="1">
    <location>
        <begin position="2876"/>
        <end position="3014"/>
    </location>
</feature>
<dbReference type="PANTHER" id="PTHR32387">
    <property type="entry name" value="WU:FJ29H11"/>
    <property type="match status" value="1"/>
</dbReference>
<dbReference type="SUPFAM" id="SSF55874">
    <property type="entry name" value="ATPase domain of HSP90 chaperone/DNA topoisomerase II/histidine kinase"/>
    <property type="match status" value="1"/>
</dbReference>
<feature type="compositionally biased region" description="Basic and acidic residues" evidence="1">
    <location>
        <begin position="427"/>
        <end position="436"/>
    </location>
</feature>
<feature type="compositionally biased region" description="Acidic residues" evidence="1">
    <location>
        <begin position="2279"/>
        <end position="2289"/>
    </location>
</feature>
<feature type="compositionally biased region" description="Low complexity" evidence="1">
    <location>
        <begin position="2617"/>
        <end position="2630"/>
    </location>
</feature>
<evidence type="ECO:0000313" key="5">
    <source>
        <dbReference type="Proteomes" id="UP000075714"/>
    </source>
</evidence>
<dbReference type="STRING" id="33097.A0A150GVL1"/>
<dbReference type="Pfam" id="PF13020">
    <property type="entry name" value="NOV_C"/>
    <property type="match status" value="1"/>
</dbReference>
<dbReference type="InterPro" id="IPR024975">
    <property type="entry name" value="NOV_C"/>
</dbReference>
<dbReference type="NCBIfam" id="NF047352">
    <property type="entry name" value="P_loop_sacsin"/>
    <property type="match status" value="1"/>
</dbReference>